<dbReference type="OrthoDB" id="200948at2759"/>
<reference evidence="5" key="1">
    <citation type="submission" date="2025-08" db="UniProtKB">
        <authorList>
            <consortium name="RefSeq"/>
        </authorList>
    </citation>
    <scope>IDENTIFICATION</scope>
    <source>
        <strain evidence="5">S238N-H82</strain>
        <tissue evidence="5">Testes</tissue>
    </source>
</reference>
<keyword evidence="4" id="KW-1185">Reference proteome</keyword>
<feature type="transmembrane region" description="Helical" evidence="2">
    <location>
        <begin position="214"/>
        <end position="235"/>
    </location>
</feature>
<dbReference type="AlphaFoldDB" id="A0A9J7KKW4"/>
<keyword evidence="2" id="KW-0812">Transmembrane</keyword>
<feature type="transmembrane region" description="Helical" evidence="2">
    <location>
        <begin position="273"/>
        <end position="293"/>
    </location>
</feature>
<dbReference type="PANTHER" id="PTHR12879:SF8">
    <property type="entry name" value="SPHINGOLIPID DELTA(4)-DESATURASE DES1"/>
    <property type="match status" value="1"/>
</dbReference>
<evidence type="ECO:0000259" key="3">
    <source>
        <dbReference type="Pfam" id="PF00487"/>
    </source>
</evidence>
<dbReference type="Pfam" id="PF00487">
    <property type="entry name" value="FA_desaturase"/>
    <property type="match status" value="1"/>
</dbReference>
<dbReference type="Proteomes" id="UP000001554">
    <property type="component" value="Unplaced"/>
</dbReference>
<protein>
    <submittedName>
        <fullName evidence="5">Sphingolipid delta(4)-desaturase DES1-like</fullName>
    </submittedName>
</protein>
<keyword evidence="2" id="KW-0472">Membrane</keyword>
<organism evidence="4 5">
    <name type="scientific">Branchiostoma floridae</name>
    <name type="common">Florida lancelet</name>
    <name type="synonym">Amphioxus</name>
    <dbReference type="NCBI Taxonomy" id="7739"/>
    <lineage>
        <taxon>Eukaryota</taxon>
        <taxon>Metazoa</taxon>
        <taxon>Chordata</taxon>
        <taxon>Cephalochordata</taxon>
        <taxon>Leptocardii</taxon>
        <taxon>Amphioxiformes</taxon>
        <taxon>Branchiostomatidae</taxon>
        <taxon>Branchiostoma</taxon>
    </lineage>
</organism>
<proteinExistence type="predicted"/>
<dbReference type="GO" id="GO:0046513">
    <property type="term" value="P:ceramide biosynthetic process"/>
    <property type="evidence" value="ECO:0000318"/>
    <property type="project" value="GO_Central"/>
</dbReference>
<evidence type="ECO:0000256" key="2">
    <source>
        <dbReference type="SAM" id="Phobius"/>
    </source>
</evidence>
<dbReference type="GeneID" id="118407735"/>
<accession>A0A9J7KKW4</accession>
<keyword evidence="1" id="KW-0443">Lipid metabolism</keyword>
<keyword evidence="1" id="KW-0444">Lipid biosynthesis</keyword>
<dbReference type="KEGG" id="bfo:118407735"/>
<dbReference type="InterPro" id="IPR005804">
    <property type="entry name" value="FA_desaturase_dom"/>
</dbReference>
<dbReference type="GO" id="GO:0016020">
    <property type="term" value="C:membrane"/>
    <property type="evidence" value="ECO:0007669"/>
    <property type="project" value="GOC"/>
</dbReference>
<evidence type="ECO:0000313" key="5">
    <source>
        <dbReference type="RefSeq" id="XP_035664147.1"/>
    </source>
</evidence>
<sequence>MASENTGARNNYARPTEYGRKWEGRFLEQISSGCTRTSPTLQGERRSWDVGVKIKSVKQNKLFQTSSGNEQTLRRRHGNLKHLTCFYSVTAKHPKIKELFGHDPTVVNKVVFMIALQLMACYFVQDVSLPIIILLACCFGGVINASMMTAIREISHNLAFGHSRPLHNRILGIVGNVIIAVPVPITFKKYHLEHHKYQGHEKVNVDLPLKMEGVLFRTSFTKFIWLFLQPFFYGLRPLFMRPKPVSGLEIINTTVQIAFDVSIWYFFGVKSLAYLIIGSLLASGVHPKAGHFISDHYMFKKGYETYSYYGPLNALTFNAGYHNEHHDFPNIPGCRLPKVTS</sequence>
<name>A0A9J7KKW4_BRAFL</name>
<dbReference type="PANTHER" id="PTHR12879">
    <property type="entry name" value="SPHINGOLIPID DELTA 4 DESATURASE/C-4 HYDROXYLASE PROTEIN DES2"/>
    <property type="match status" value="1"/>
</dbReference>
<dbReference type="GO" id="GO:0042284">
    <property type="term" value="F:sphingolipid delta-4 desaturase activity"/>
    <property type="evidence" value="ECO:0000318"/>
    <property type="project" value="GO_Central"/>
</dbReference>
<gene>
    <name evidence="5" type="primary">LOC118407735</name>
</gene>
<feature type="transmembrane region" description="Helical" evidence="2">
    <location>
        <begin position="131"/>
        <end position="150"/>
    </location>
</feature>
<dbReference type="OMA" id="KEFYETM"/>
<evidence type="ECO:0000313" key="4">
    <source>
        <dbReference type="Proteomes" id="UP000001554"/>
    </source>
</evidence>
<evidence type="ECO:0000256" key="1">
    <source>
        <dbReference type="ARBA" id="ARBA00022516"/>
    </source>
</evidence>
<feature type="transmembrane region" description="Helical" evidence="2">
    <location>
        <begin position="170"/>
        <end position="187"/>
    </location>
</feature>
<feature type="domain" description="Fatty acid desaturase" evidence="3">
    <location>
        <begin position="134"/>
        <end position="340"/>
    </location>
</feature>
<dbReference type="RefSeq" id="XP_035664147.1">
    <property type="nucleotide sequence ID" value="XM_035808254.1"/>
</dbReference>
<keyword evidence="2" id="KW-1133">Transmembrane helix</keyword>